<evidence type="ECO:0000256" key="16">
    <source>
        <dbReference type="RuleBase" id="RU361274"/>
    </source>
</evidence>
<evidence type="ECO:0000256" key="15">
    <source>
        <dbReference type="ARBA" id="ARBA00049893"/>
    </source>
</evidence>
<dbReference type="Pfam" id="PF02578">
    <property type="entry name" value="Cu-oxidase_4"/>
    <property type="match status" value="1"/>
</dbReference>
<dbReference type="NCBIfam" id="TIGR00726">
    <property type="entry name" value="peptidoglycan editing factor PgeF"/>
    <property type="match status" value="1"/>
</dbReference>
<keyword evidence="7" id="KW-0808">Transferase</keyword>
<evidence type="ECO:0000256" key="6">
    <source>
        <dbReference type="ARBA" id="ARBA00011738"/>
    </source>
</evidence>
<comment type="catalytic activity">
    <reaction evidence="13">
        <text>adenosine + H2O + H(+) = inosine + NH4(+)</text>
        <dbReference type="Rhea" id="RHEA:24408"/>
        <dbReference type="ChEBI" id="CHEBI:15377"/>
        <dbReference type="ChEBI" id="CHEBI:15378"/>
        <dbReference type="ChEBI" id="CHEBI:16335"/>
        <dbReference type="ChEBI" id="CHEBI:17596"/>
        <dbReference type="ChEBI" id="CHEBI:28938"/>
        <dbReference type="EC" id="3.5.4.4"/>
    </reaction>
    <physiologicalReaction direction="left-to-right" evidence="13">
        <dbReference type="Rhea" id="RHEA:24409"/>
    </physiologicalReaction>
</comment>
<evidence type="ECO:0000313" key="19">
    <source>
        <dbReference type="Proteomes" id="UP000198680"/>
    </source>
</evidence>
<protein>
    <recommendedName>
        <fullName evidence="16">Purine nucleoside phosphorylase</fullName>
    </recommendedName>
</protein>
<dbReference type="EMBL" id="FNHE01000007">
    <property type="protein sequence ID" value="SDM59752.1"/>
    <property type="molecule type" value="Genomic_DNA"/>
</dbReference>
<evidence type="ECO:0000313" key="18">
    <source>
        <dbReference type="EMBL" id="SDM59752.1"/>
    </source>
</evidence>
<keyword evidence="9" id="KW-0378">Hydrolase</keyword>
<evidence type="ECO:0000256" key="14">
    <source>
        <dbReference type="ARBA" id="ARBA00048968"/>
    </source>
</evidence>
<name>A0A1G9UIK1_9ACTN</name>
<comment type="similarity">
    <text evidence="5 16">Belongs to the purine nucleoside phosphorylase YfiH/LACC1 family.</text>
</comment>
<evidence type="ECO:0000256" key="4">
    <source>
        <dbReference type="ARBA" id="ARBA00003215"/>
    </source>
</evidence>
<evidence type="ECO:0000256" key="13">
    <source>
        <dbReference type="ARBA" id="ARBA00047989"/>
    </source>
</evidence>
<evidence type="ECO:0000256" key="3">
    <source>
        <dbReference type="ARBA" id="ARBA00001973"/>
    </source>
</evidence>
<evidence type="ECO:0000256" key="8">
    <source>
        <dbReference type="ARBA" id="ARBA00022723"/>
    </source>
</evidence>
<dbReference type="Proteomes" id="UP000198680">
    <property type="component" value="Unassembled WGS sequence"/>
</dbReference>
<feature type="region of interest" description="Disordered" evidence="17">
    <location>
        <begin position="1"/>
        <end position="24"/>
    </location>
</feature>
<comment type="catalytic activity">
    <reaction evidence="14">
        <text>adenosine + phosphate = alpha-D-ribose 1-phosphate + adenine</text>
        <dbReference type="Rhea" id="RHEA:27642"/>
        <dbReference type="ChEBI" id="CHEBI:16335"/>
        <dbReference type="ChEBI" id="CHEBI:16708"/>
        <dbReference type="ChEBI" id="CHEBI:43474"/>
        <dbReference type="ChEBI" id="CHEBI:57720"/>
        <dbReference type="EC" id="2.4.2.1"/>
    </reaction>
    <physiologicalReaction direction="left-to-right" evidence="14">
        <dbReference type="Rhea" id="RHEA:27643"/>
    </physiologicalReaction>
</comment>
<keyword evidence="12" id="KW-0186">Copper</keyword>
<dbReference type="PANTHER" id="PTHR30616:SF2">
    <property type="entry name" value="PURINE NUCLEOSIDE PHOSPHORYLASE LACC1"/>
    <property type="match status" value="1"/>
</dbReference>
<dbReference type="AlphaFoldDB" id="A0A1G9UIK1"/>
<keyword evidence="10" id="KW-0862">Zinc</keyword>
<evidence type="ECO:0000256" key="9">
    <source>
        <dbReference type="ARBA" id="ARBA00022801"/>
    </source>
</evidence>
<proteinExistence type="inferred from homology"/>
<evidence type="ECO:0000256" key="10">
    <source>
        <dbReference type="ARBA" id="ARBA00022833"/>
    </source>
</evidence>
<dbReference type="SUPFAM" id="SSF64438">
    <property type="entry name" value="CNF1/YfiH-like putative cysteine hydrolases"/>
    <property type="match status" value="1"/>
</dbReference>
<keyword evidence="19" id="KW-1185">Reference proteome</keyword>
<dbReference type="InterPro" id="IPR038371">
    <property type="entry name" value="Cu_polyphenol_OxRdtase_sf"/>
</dbReference>
<evidence type="ECO:0000256" key="11">
    <source>
        <dbReference type="ARBA" id="ARBA00023002"/>
    </source>
</evidence>
<gene>
    <name evidence="18" type="ORF">SAMN05660642_02817</name>
</gene>
<evidence type="ECO:0000256" key="12">
    <source>
        <dbReference type="ARBA" id="ARBA00023008"/>
    </source>
</evidence>
<dbReference type="GO" id="GO:0016787">
    <property type="term" value="F:hydrolase activity"/>
    <property type="evidence" value="ECO:0007669"/>
    <property type="project" value="UniProtKB-KW"/>
</dbReference>
<comment type="subunit">
    <text evidence="6">Homodimer.</text>
</comment>
<keyword evidence="8" id="KW-0479">Metal-binding</keyword>
<comment type="catalytic activity">
    <reaction evidence="1">
        <text>inosine + phosphate = alpha-D-ribose 1-phosphate + hypoxanthine</text>
        <dbReference type="Rhea" id="RHEA:27646"/>
        <dbReference type="ChEBI" id="CHEBI:17368"/>
        <dbReference type="ChEBI" id="CHEBI:17596"/>
        <dbReference type="ChEBI" id="CHEBI:43474"/>
        <dbReference type="ChEBI" id="CHEBI:57720"/>
        <dbReference type="EC" id="2.4.2.1"/>
    </reaction>
    <physiologicalReaction direction="left-to-right" evidence="1">
        <dbReference type="Rhea" id="RHEA:27647"/>
    </physiologicalReaction>
</comment>
<evidence type="ECO:0000256" key="17">
    <source>
        <dbReference type="SAM" id="MobiDB-lite"/>
    </source>
</evidence>
<accession>A0A1G9UIK1</accession>
<dbReference type="PANTHER" id="PTHR30616">
    <property type="entry name" value="UNCHARACTERIZED PROTEIN YFIH"/>
    <property type="match status" value="1"/>
</dbReference>
<dbReference type="GO" id="GO:0017061">
    <property type="term" value="F:S-methyl-5-thioadenosine phosphorylase activity"/>
    <property type="evidence" value="ECO:0007669"/>
    <property type="project" value="UniProtKB-EC"/>
</dbReference>
<dbReference type="GO" id="GO:0005507">
    <property type="term" value="F:copper ion binding"/>
    <property type="evidence" value="ECO:0007669"/>
    <property type="project" value="TreeGrafter"/>
</dbReference>
<dbReference type="STRING" id="1137991.SAMN05660642_02817"/>
<keyword evidence="11" id="KW-0560">Oxidoreductase</keyword>
<dbReference type="GO" id="GO:0016491">
    <property type="term" value="F:oxidoreductase activity"/>
    <property type="evidence" value="ECO:0007669"/>
    <property type="project" value="UniProtKB-KW"/>
</dbReference>
<evidence type="ECO:0000256" key="5">
    <source>
        <dbReference type="ARBA" id="ARBA00007353"/>
    </source>
</evidence>
<organism evidence="18 19">
    <name type="scientific">Geodermatophilus siccatus</name>
    <dbReference type="NCBI Taxonomy" id="1137991"/>
    <lineage>
        <taxon>Bacteria</taxon>
        <taxon>Bacillati</taxon>
        <taxon>Actinomycetota</taxon>
        <taxon>Actinomycetes</taxon>
        <taxon>Geodermatophilales</taxon>
        <taxon>Geodermatophilaceae</taxon>
        <taxon>Geodermatophilus</taxon>
    </lineage>
</organism>
<dbReference type="InterPro" id="IPR003730">
    <property type="entry name" value="Cu_polyphenol_OxRdtase"/>
</dbReference>
<comment type="cofactor">
    <cofactor evidence="2">
        <name>Zn(2+)</name>
        <dbReference type="ChEBI" id="CHEBI:29105"/>
    </cofactor>
</comment>
<dbReference type="CDD" id="cd16833">
    <property type="entry name" value="YfiH"/>
    <property type="match status" value="1"/>
</dbReference>
<evidence type="ECO:0000256" key="1">
    <source>
        <dbReference type="ARBA" id="ARBA00000553"/>
    </source>
</evidence>
<comment type="cofactor">
    <cofactor evidence="3">
        <name>Cu(2+)</name>
        <dbReference type="ChEBI" id="CHEBI:29036"/>
    </cofactor>
</comment>
<dbReference type="RefSeq" id="WP_175479569.1">
    <property type="nucleotide sequence ID" value="NZ_FNHE01000007.1"/>
</dbReference>
<comment type="catalytic activity">
    <reaction evidence="15">
        <text>S-methyl-5'-thioadenosine + phosphate = 5-(methylsulfanyl)-alpha-D-ribose 1-phosphate + adenine</text>
        <dbReference type="Rhea" id="RHEA:11852"/>
        <dbReference type="ChEBI" id="CHEBI:16708"/>
        <dbReference type="ChEBI" id="CHEBI:17509"/>
        <dbReference type="ChEBI" id="CHEBI:43474"/>
        <dbReference type="ChEBI" id="CHEBI:58533"/>
        <dbReference type="EC" id="2.4.2.28"/>
    </reaction>
    <physiologicalReaction direction="left-to-right" evidence="15">
        <dbReference type="Rhea" id="RHEA:11853"/>
    </physiologicalReaction>
</comment>
<evidence type="ECO:0000256" key="7">
    <source>
        <dbReference type="ARBA" id="ARBA00022679"/>
    </source>
</evidence>
<dbReference type="FunFam" id="3.60.140.10:FF:000003">
    <property type="entry name" value="Polyphenol oxidase"/>
    <property type="match status" value="1"/>
</dbReference>
<evidence type="ECO:0000256" key="2">
    <source>
        <dbReference type="ARBA" id="ARBA00001947"/>
    </source>
</evidence>
<comment type="function">
    <text evidence="4">Purine nucleoside enzyme that catalyzes the phosphorolysis of adenosine and inosine nucleosides, yielding D-ribose 1-phosphate and the respective free bases, adenine and hypoxanthine. Also catalyzes the phosphorolysis of S-methyl-5'-thioadenosine into adenine and S-methyl-5-thio-alpha-D-ribose 1-phosphate. Also has adenosine deaminase activity.</text>
</comment>
<dbReference type="InterPro" id="IPR011324">
    <property type="entry name" value="Cytotoxic_necrot_fac-like_cat"/>
</dbReference>
<reference evidence="19" key="1">
    <citation type="submission" date="2016-10" db="EMBL/GenBank/DDBJ databases">
        <authorList>
            <person name="Varghese N."/>
            <person name="Submissions S."/>
        </authorList>
    </citation>
    <scope>NUCLEOTIDE SEQUENCE [LARGE SCALE GENOMIC DNA]</scope>
    <source>
        <strain evidence="19">DSM 45419</strain>
    </source>
</reference>
<dbReference type="Gene3D" id="3.60.140.10">
    <property type="entry name" value="CNF1/YfiH-like putative cysteine hydrolases"/>
    <property type="match status" value="1"/>
</dbReference>
<sequence>MTSTPAASSAVRPRRVVTDRRGGRSVSPYDSFNLGSHVGDDPVAVAANRERLARELGVAADRLVWMDQVHGARVAVVDGPVEGPLEGTDAVVTRTPGLVLCALVADCVPVLLADATAGVVAAVHAGREGVRGGVVPAALAAMVELGSRSADVTALLGPAVCGACYEVPRAMQVEVARVAPAAAVRTRRGTPGLDLRAGLAEVLRGAGVGQVVHDPRCTVEDRFLFSHRRDGVTGRQAGVVWIG</sequence>